<feature type="transmembrane region" description="Helical" evidence="1">
    <location>
        <begin position="53"/>
        <end position="72"/>
    </location>
</feature>
<feature type="transmembrane region" description="Helical" evidence="1">
    <location>
        <begin position="12"/>
        <end position="33"/>
    </location>
</feature>
<protein>
    <submittedName>
        <fullName evidence="2">Uncharacterized protein</fullName>
    </submittedName>
</protein>
<reference evidence="2 3" key="1">
    <citation type="submission" date="2012-01" db="EMBL/GenBank/DDBJ databases">
        <title>The Genome Sequence of Scardovia inopinata F0304.</title>
        <authorList>
            <consortium name="The Broad Institute Genome Sequencing Platform"/>
            <person name="Ward D."/>
            <person name="Earl A."/>
            <person name="Feldgarden M."/>
            <person name="Gevers D."/>
            <person name="Young S."/>
            <person name="Zeng Q."/>
            <person name="Koehrsen M."/>
            <person name="Alvarado L."/>
            <person name="Berlin A.M."/>
            <person name="Borenstein D."/>
            <person name="Chapman S.B."/>
            <person name="Chen Z."/>
            <person name="Engels R."/>
            <person name="Freedman E."/>
            <person name="Gellesch M."/>
            <person name="Goldberg J."/>
            <person name="Griggs A."/>
            <person name="Gujja S."/>
            <person name="Heilman E.R."/>
            <person name="Heiman D.I."/>
            <person name="Hepburn T.A."/>
            <person name="Howarth C."/>
            <person name="Jen D."/>
            <person name="Larson L."/>
            <person name="Mehta T."/>
            <person name="Park D."/>
            <person name="Pearson M."/>
            <person name="Richards J."/>
            <person name="Roberts A."/>
            <person name="Saif S."/>
            <person name="Shea T.D."/>
            <person name="Shenoy N."/>
            <person name="Sisk P."/>
            <person name="Stolte C."/>
            <person name="Sykes S.N."/>
            <person name="Walk T."/>
            <person name="White J."/>
            <person name="Yandava C."/>
            <person name="Izard J."/>
            <person name="Baranova O.V."/>
            <person name="Blanton J.M."/>
            <person name="Tanner A.C."/>
            <person name="Dewhirst F."/>
            <person name="Haas B."/>
            <person name="Nusbaum C."/>
            <person name="Birren B."/>
        </authorList>
    </citation>
    <scope>NUCLEOTIDE SEQUENCE [LARGE SCALE GENOMIC DNA]</scope>
    <source>
        <strain evidence="2 3">F0304</strain>
    </source>
</reference>
<sequence>MKRKELKEYKVTIILLSAAMIVLLIGLGVYLFFEWKLSQIAALPNDDVGGWSKLFGFPVLGVGSLVGCFLMWGSVPTFIAAGVSACIQVTHHKNKQQPNKQ</sequence>
<accession>W5IGD9</accession>
<dbReference type="AlphaFoldDB" id="W5IGD9"/>
<organism evidence="2 3">
    <name type="scientific">Scardovia inopinata F0304</name>
    <dbReference type="NCBI Taxonomy" id="641146"/>
    <lineage>
        <taxon>Bacteria</taxon>
        <taxon>Bacillati</taxon>
        <taxon>Actinomycetota</taxon>
        <taxon>Actinomycetes</taxon>
        <taxon>Bifidobacteriales</taxon>
        <taxon>Bifidobacteriaceae</taxon>
        <taxon>Scardovia</taxon>
    </lineage>
</organism>
<gene>
    <name evidence="2" type="ORF">HMPREF9020_01018</name>
</gene>
<dbReference type="EMBL" id="ADCX01000005">
    <property type="protein sequence ID" value="EFG25951.1"/>
    <property type="molecule type" value="Genomic_DNA"/>
</dbReference>
<dbReference type="eggNOG" id="ENOG502ZPEU">
    <property type="taxonomic scope" value="Bacteria"/>
</dbReference>
<comment type="caution">
    <text evidence="2">The sequence shown here is derived from an EMBL/GenBank/DDBJ whole genome shotgun (WGS) entry which is preliminary data.</text>
</comment>
<keyword evidence="3" id="KW-1185">Reference proteome</keyword>
<dbReference type="HOGENOM" id="CLU_2289702_0_0_11"/>
<keyword evidence="1" id="KW-0812">Transmembrane</keyword>
<dbReference type="Proteomes" id="UP000005777">
    <property type="component" value="Unassembled WGS sequence"/>
</dbReference>
<keyword evidence="1" id="KW-0472">Membrane</keyword>
<evidence type="ECO:0000256" key="1">
    <source>
        <dbReference type="SAM" id="Phobius"/>
    </source>
</evidence>
<keyword evidence="1" id="KW-1133">Transmembrane helix</keyword>
<evidence type="ECO:0000313" key="3">
    <source>
        <dbReference type="Proteomes" id="UP000005777"/>
    </source>
</evidence>
<evidence type="ECO:0000313" key="2">
    <source>
        <dbReference type="EMBL" id="EFG25951.1"/>
    </source>
</evidence>
<dbReference type="RefSeq" id="WP_006293399.1">
    <property type="nucleotide sequence ID" value="NZ_GG770226.1"/>
</dbReference>
<proteinExistence type="predicted"/>
<name>W5IGD9_SCAIO</name>